<feature type="non-terminal residue" evidence="4">
    <location>
        <position position="1"/>
    </location>
</feature>
<dbReference type="InterPro" id="IPR051242">
    <property type="entry name" value="WD-EF-hand_domain"/>
</dbReference>
<keyword evidence="1 3" id="KW-0853">WD repeat</keyword>
<dbReference type="PANTHER" id="PTHR44324">
    <property type="entry name" value="WD40 REPEAT DOMAIN 95"/>
    <property type="match status" value="1"/>
</dbReference>
<evidence type="ECO:0000256" key="1">
    <source>
        <dbReference type="ARBA" id="ARBA00022574"/>
    </source>
</evidence>
<reference evidence="4 5" key="1">
    <citation type="journal article" date="2023" name="Sci. Data">
        <title>Genome assembly of the Korean intertidal mud-creeper Batillaria attramentaria.</title>
        <authorList>
            <person name="Patra A.K."/>
            <person name="Ho P.T."/>
            <person name="Jun S."/>
            <person name="Lee S.J."/>
            <person name="Kim Y."/>
            <person name="Won Y.J."/>
        </authorList>
    </citation>
    <scope>NUCLEOTIDE SEQUENCE [LARGE SCALE GENOMIC DNA]</scope>
    <source>
        <strain evidence="4">Wonlab-2016</strain>
    </source>
</reference>
<organism evidence="4 5">
    <name type="scientific">Batillaria attramentaria</name>
    <dbReference type="NCBI Taxonomy" id="370345"/>
    <lineage>
        <taxon>Eukaryota</taxon>
        <taxon>Metazoa</taxon>
        <taxon>Spiralia</taxon>
        <taxon>Lophotrochozoa</taxon>
        <taxon>Mollusca</taxon>
        <taxon>Gastropoda</taxon>
        <taxon>Caenogastropoda</taxon>
        <taxon>Sorbeoconcha</taxon>
        <taxon>Cerithioidea</taxon>
        <taxon>Batillariidae</taxon>
        <taxon>Batillaria</taxon>
    </lineage>
</organism>
<protein>
    <submittedName>
        <fullName evidence="4">Uncharacterized protein</fullName>
    </submittedName>
</protein>
<keyword evidence="5" id="KW-1185">Reference proteome</keyword>
<dbReference type="Pfam" id="PF00400">
    <property type="entry name" value="WD40"/>
    <property type="match status" value="2"/>
</dbReference>
<name>A0ABD0K7I8_9CAEN</name>
<keyword evidence="2" id="KW-0677">Repeat</keyword>
<dbReference type="PROSITE" id="PS00678">
    <property type="entry name" value="WD_REPEATS_1"/>
    <property type="match status" value="1"/>
</dbReference>
<dbReference type="SUPFAM" id="SSF50978">
    <property type="entry name" value="WD40 repeat-like"/>
    <property type="match status" value="1"/>
</dbReference>
<dbReference type="Gene3D" id="2.130.10.10">
    <property type="entry name" value="YVTN repeat-like/Quinoprotein amine dehydrogenase"/>
    <property type="match status" value="1"/>
</dbReference>
<dbReference type="EMBL" id="JACVVK020000236">
    <property type="protein sequence ID" value="KAK7482908.1"/>
    <property type="molecule type" value="Genomic_DNA"/>
</dbReference>
<dbReference type="InterPro" id="IPR015943">
    <property type="entry name" value="WD40/YVTN_repeat-like_dom_sf"/>
</dbReference>
<feature type="repeat" description="WD" evidence="3">
    <location>
        <begin position="81"/>
        <end position="121"/>
    </location>
</feature>
<evidence type="ECO:0000313" key="4">
    <source>
        <dbReference type="EMBL" id="KAK7482908.1"/>
    </source>
</evidence>
<comment type="caution">
    <text evidence="4">The sequence shown here is derived from an EMBL/GenBank/DDBJ whole genome shotgun (WGS) entry which is preliminary data.</text>
</comment>
<evidence type="ECO:0000313" key="5">
    <source>
        <dbReference type="Proteomes" id="UP001519460"/>
    </source>
</evidence>
<dbReference type="InterPro" id="IPR001680">
    <property type="entry name" value="WD40_rpt"/>
</dbReference>
<proteinExistence type="predicted"/>
<dbReference type="SMART" id="SM00320">
    <property type="entry name" value="WD40"/>
    <property type="match status" value="4"/>
</dbReference>
<sequence>LITAGRDGKGKIWNYNNGHCLHELEPPCNNTEVSTLIYIDMRFSKFIMTAGWSHRLNFYLDSLESVPYQIPRLPTWLDDTVRGHTGDVLCSDFCPPEAVATGGYDGKLIVWDMESSSRAHLFIPRPPRDWSQEKLDSDCGVSCLKFLRNRAKRKMGTMLVSGGPYGHVYFWNTTLNKLMAKFLVNEADEENETDVTNVSAMDSDTHNDTLVTGDSRGYVTLYDITHYAIKSAELHTPPGVKVIPYRPLVVSCSQDCTVRLWIMDGRFVGTFGHPTNWQLEDELTFRHPYIPSDIWEANLPPDYEEKKAREANKLPSLTDMVSSVSR</sequence>
<accession>A0ABD0K7I8</accession>
<evidence type="ECO:0000256" key="2">
    <source>
        <dbReference type="ARBA" id="ARBA00022737"/>
    </source>
</evidence>
<dbReference type="InterPro" id="IPR036322">
    <property type="entry name" value="WD40_repeat_dom_sf"/>
</dbReference>
<dbReference type="PROSITE" id="PS50294">
    <property type="entry name" value="WD_REPEATS_REGION"/>
    <property type="match status" value="1"/>
</dbReference>
<dbReference type="PANTHER" id="PTHR44324:SF4">
    <property type="entry name" value="WD40 REPEAT DOMAIN 95"/>
    <property type="match status" value="1"/>
</dbReference>
<dbReference type="AlphaFoldDB" id="A0ABD0K7I8"/>
<evidence type="ECO:0000256" key="3">
    <source>
        <dbReference type="PROSITE-ProRule" id="PRU00221"/>
    </source>
</evidence>
<feature type="repeat" description="WD" evidence="3">
    <location>
        <begin position="1"/>
        <end position="23"/>
    </location>
</feature>
<dbReference type="Proteomes" id="UP001519460">
    <property type="component" value="Unassembled WGS sequence"/>
</dbReference>
<dbReference type="InterPro" id="IPR019775">
    <property type="entry name" value="WD40_repeat_CS"/>
</dbReference>
<gene>
    <name evidence="4" type="ORF">BaRGS_00025808</name>
</gene>
<dbReference type="PROSITE" id="PS50082">
    <property type="entry name" value="WD_REPEATS_2"/>
    <property type="match status" value="2"/>
</dbReference>